<dbReference type="EMBL" id="SRLO01001943">
    <property type="protein sequence ID" value="TNN34537.1"/>
    <property type="molecule type" value="Genomic_DNA"/>
</dbReference>
<organism evidence="2 3">
    <name type="scientific">Liparis tanakae</name>
    <name type="common">Tanaka's snailfish</name>
    <dbReference type="NCBI Taxonomy" id="230148"/>
    <lineage>
        <taxon>Eukaryota</taxon>
        <taxon>Metazoa</taxon>
        <taxon>Chordata</taxon>
        <taxon>Craniata</taxon>
        <taxon>Vertebrata</taxon>
        <taxon>Euteleostomi</taxon>
        <taxon>Actinopterygii</taxon>
        <taxon>Neopterygii</taxon>
        <taxon>Teleostei</taxon>
        <taxon>Neoteleostei</taxon>
        <taxon>Acanthomorphata</taxon>
        <taxon>Eupercaria</taxon>
        <taxon>Perciformes</taxon>
        <taxon>Cottioidei</taxon>
        <taxon>Cottales</taxon>
        <taxon>Liparidae</taxon>
        <taxon>Liparis</taxon>
    </lineage>
</organism>
<accession>A0A4Z2EZZ9</accession>
<gene>
    <name evidence="2" type="ORF">EYF80_055305</name>
</gene>
<sequence length="80" mass="8684">MRFVRLHVNAARQRPKAPKVSDLCGDDSDLNLDDTSQNLQPAATSGSTTFTVNEHGSRVTLLFSAVIASGGKGRQQRDDR</sequence>
<proteinExistence type="predicted"/>
<feature type="region of interest" description="Disordered" evidence="1">
    <location>
        <begin position="1"/>
        <end position="29"/>
    </location>
</feature>
<dbReference type="AlphaFoldDB" id="A0A4Z2EZZ9"/>
<protein>
    <submittedName>
        <fullName evidence="2">Uncharacterized protein</fullName>
    </submittedName>
</protein>
<evidence type="ECO:0000256" key="1">
    <source>
        <dbReference type="SAM" id="MobiDB-lite"/>
    </source>
</evidence>
<comment type="caution">
    <text evidence="2">The sequence shown here is derived from an EMBL/GenBank/DDBJ whole genome shotgun (WGS) entry which is preliminary data.</text>
</comment>
<dbReference type="Proteomes" id="UP000314294">
    <property type="component" value="Unassembled WGS sequence"/>
</dbReference>
<keyword evidence="3" id="KW-1185">Reference proteome</keyword>
<evidence type="ECO:0000313" key="3">
    <source>
        <dbReference type="Proteomes" id="UP000314294"/>
    </source>
</evidence>
<evidence type="ECO:0000313" key="2">
    <source>
        <dbReference type="EMBL" id="TNN34537.1"/>
    </source>
</evidence>
<reference evidence="2 3" key="1">
    <citation type="submission" date="2019-03" db="EMBL/GenBank/DDBJ databases">
        <title>First draft genome of Liparis tanakae, snailfish: a comprehensive survey of snailfish specific genes.</title>
        <authorList>
            <person name="Kim W."/>
            <person name="Song I."/>
            <person name="Jeong J.-H."/>
            <person name="Kim D."/>
            <person name="Kim S."/>
            <person name="Ryu S."/>
            <person name="Song J.Y."/>
            <person name="Lee S.K."/>
        </authorList>
    </citation>
    <scope>NUCLEOTIDE SEQUENCE [LARGE SCALE GENOMIC DNA]</scope>
    <source>
        <tissue evidence="2">Muscle</tissue>
    </source>
</reference>
<name>A0A4Z2EZZ9_9TELE</name>